<proteinExistence type="predicted"/>
<dbReference type="RefSeq" id="WP_311535070.1">
    <property type="nucleotide sequence ID" value="NZ_JAVRHQ010000013.1"/>
</dbReference>
<reference evidence="1 2" key="1">
    <citation type="submission" date="2023-09" db="EMBL/GenBank/DDBJ databases">
        <authorList>
            <person name="Rey-Velasco X."/>
        </authorList>
    </citation>
    <scope>NUCLEOTIDE SEQUENCE [LARGE SCALE GENOMIC DNA]</scope>
    <source>
        <strain evidence="1 2">F363</strain>
    </source>
</reference>
<gene>
    <name evidence="1" type="ORF">RM553_11455</name>
</gene>
<evidence type="ECO:0000313" key="2">
    <source>
        <dbReference type="Proteomes" id="UP001262889"/>
    </source>
</evidence>
<comment type="caution">
    <text evidence="1">The sequence shown here is derived from an EMBL/GenBank/DDBJ whole genome shotgun (WGS) entry which is preliminary data.</text>
</comment>
<evidence type="ECO:0000313" key="1">
    <source>
        <dbReference type="EMBL" id="MDT0643448.1"/>
    </source>
</evidence>
<protein>
    <recommendedName>
        <fullName evidence="3">PAC domain-containing protein</fullName>
    </recommendedName>
</protein>
<organism evidence="1 2">
    <name type="scientific">Autumnicola tepida</name>
    <dbReference type="NCBI Taxonomy" id="3075595"/>
    <lineage>
        <taxon>Bacteria</taxon>
        <taxon>Pseudomonadati</taxon>
        <taxon>Bacteroidota</taxon>
        <taxon>Flavobacteriia</taxon>
        <taxon>Flavobacteriales</taxon>
        <taxon>Flavobacteriaceae</taxon>
        <taxon>Autumnicola</taxon>
    </lineage>
</organism>
<dbReference type="Proteomes" id="UP001262889">
    <property type="component" value="Unassembled WGS sequence"/>
</dbReference>
<sequence length="70" mass="7859">MKQKVYAAPNRANLKGDSTYHLSLFEDSVEITGVVNIVVDITDFKTAKKHLSESEKRYRQIVETSQEGSG</sequence>
<keyword evidence="2" id="KW-1185">Reference proteome</keyword>
<evidence type="ECO:0008006" key="3">
    <source>
        <dbReference type="Google" id="ProtNLM"/>
    </source>
</evidence>
<name>A0ABU3CAS7_9FLAO</name>
<accession>A0ABU3CAS7</accession>
<dbReference type="EMBL" id="JAVRHQ010000013">
    <property type="protein sequence ID" value="MDT0643448.1"/>
    <property type="molecule type" value="Genomic_DNA"/>
</dbReference>